<evidence type="ECO:0000313" key="3">
    <source>
        <dbReference type="Proteomes" id="UP000255192"/>
    </source>
</evidence>
<evidence type="ECO:0000313" key="2">
    <source>
        <dbReference type="EMBL" id="STV07961.1"/>
    </source>
</evidence>
<evidence type="ECO:0000256" key="1">
    <source>
        <dbReference type="SAM" id="Phobius"/>
    </source>
</evidence>
<name>A0A378AHQ6_KLEPN</name>
<dbReference type="Pfam" id="PF16931">
    <property type="entry name" value="Phage_holin_8"/>
    <property type="match status" value="1"/>
</dbReference>
<dbReference type="AlphaFoldDB" id="A0A378AHQ6"/>
<feature type="transmembrane region" description="Helical" evidence="1">
    <location>
        <begin position="94"/>
        <end position="115"/>
    </location>
</feature>
<accession>A0A378AHQ6</accession>
<sequence>MSASLTADTINQGLSYGALAAVIAGVPPEVALGSLAGAVIFVTSAVEYPVKRRVLLALLSFLCGLLFYKPTASILIGVASMIPTITQDSFERGIVYSAGAFVAAIVAVRVGIWLYHRSDNPRDLIPGGKTMTGHDLLLIANALICGGIALRVMFFQRNGSRHRRWGGWIAYFLIVAAASIPLRTAYSYLYHFPMTADLSEVVINAVMFAAVLKTRGNVVQIFKISRSQHGH</sequence>
<keyword evidence="1" id="KW-1133">Transmembrane helix</keyword>
<dbReference type="Proteomes" id="UP000255192">
    <property type="component" value="Unassembled WGS sequence"/>
</dbReference>
<gene>
    <name evidence="2" type="ORF">NCTC204_03870</name>
</gene>
<proteinExistence type="predicted"/>
<feature type="transmembrane region" description="Helical" evidence="1">
    <location>
        <begin position="168"/>
        <end position="189"/>
    </location>
</feature>
<organism evidence="2 3">
    <name type="scientific">Klebsiella pneumoniae</name>
    <dbReference type="NCBI Taxonomy" id="573"/>
    <lineage>
        <taxon>Bacteria</taxon>
        <taxon>Pseudomonadati</taxon>
        <taxon>Pseudomonadota</taxon>
        <taxon>Gammaproteobacteria</taxon>
        <taxon>Enterobacterales</taxon>
        <taxon>Enterobacteriaceae</taxon>
        <taxon>Klebsiella/Raoultella group</taxon>
        <taxon>Klebsiella</taxon>
        <taxon>Klebsiella pneumoniae complex</taxon>
    </lineage>
</organism>
<dbReference type="EMBL" id="UGMD01000002">
    <property type="protein sequence ID" value="STV07961.1"/>
    <property type="molecule type" value="Genomic_DNA"/>
</dbReference>
<reference evidence="2 3" key="1">
    <citation type="submission" date="2018-06" db="EMBL/GenBank/DDBJ databases">
        <authorList>
            <consortium name="Pathogen Informatics"/>
            <person name="Doyle S."/>
        </authorList>
    </citation>
    <scope>NUCLEOTIDE SEQUENCE [LARGE SCALE GENOMIC DNA]</scope>
    <source>
        <strain evidence="2 3">NCTC204</strain>
    </source>
</reference>
<dbReference type="InterPro" id="IPR032637">
    <property type="entry name" value="Phage_holin-like"/>
</dbReference>
<protein>
    <submittedName>
        <fullName evidence="2">Membrane protein</fullName>
    </submittedName>
</protein>
<dbReference type="InterPro" id="IPR008473">
    <property type="entry name" value="Phage_holin_3_7"/>
</dbReference>
<dbReference type="Pfam" id="PF05449">
    <property type="entry name" value="Phage_holin_3_7"/>
    <property type="match status" value="1"/>
</dbReference>
<feature type="transmembrane region" description="Helical" evidence="1">
    <location>
        <begin position="54"/>
        <end position="82"/>
    </location>
</feature>
<feature type="transmembrane region" description="Helical" evidence="1">
    <location>
        <begin position="136"/>
        <end position="156"/>
    </location>
</feature>
<keyword evidence="1" id="KW-0472">Membrane</keyword>
<keyword evidence="1" id="KW-0812">Transmembrane</keyword>
<feature type="transmembrane region" description="Helical" evidence="1">
    <location>
        <begin position="16"/>
        <end position="42"/>
    </location>
</feature>